<evidence type="ECO:0000256" key="5">
    <source>
        <dbReference type="SAM" id="SignalP"/>
    </source>
</evidence>
<dbReference type="GO" id="GO:0003682">
    <property type="term" value="F:chromatin binding"/>
    <property type="evidence" value="ECO:0007669"/>
    <property type="project" value="TreeGrafter"/>
</dbReference>
<dbReference type="GO" id="GO:0006272">
    <property type="term" value="P:leading strand elongation"/>
    <property type="evidence" value="ECO:0007669"/>
    <property type="project" value="TreeGrafter"/>
</dbReference>
<dbReference type="Gene3D" id="1.10.3200.20">
    <property type="entry name" value="DNA Polymerase alpha, zinc finger"/>
    <property type="match status" value="1"/>
</dbReference>
<dbReference type="EC" id="2.7.7.7" evidence="1"/>
<name>A0A0W0GBD9_MONRR</name>
<evidence type="ECO:0000259" key="7">
    <source>
        <dbReference type="Pfam" id="PF03104"/>
    </source>
</evidence>
<dbReference type="Gene3D" id="6.10.10.100">
    <property type="match status" value="1"/>
</dbReference>
<feature type="domain" description="DNA-directed DNA polymerase family B multifunctional" evidence="6">
    <location>
        <begin position="210"/>
        <end position="275"/>
    </location>
</feature>
<dbReference type="GO" id="GO:0003697">
    <property type="term" value="F:single-stranded DNA binding"/>
    <property type="evidence" value="ECO:0007669"/>
    <property type="project" value="TreeGrafter"/>
</dbReference>
<dbReference type="GO" id="GO:0000166">
    <property type="term" value="F:nucleotide binding"/>
    <property type="evidence" value="ECO:0007669"/>
    <property type="project" value="InterPro"/>
</dbReference>
<dbReference type="InterPro" id="IPR036397">
    <property type="entry name" value="RNaseH_sf"/>
</dbReference>
<evidence type="ECO:0000259" key="6">
    <source>
        <dbReference type="Pfam" id="PF00136"/>
    </source>
</evidence>
<gene>
    <name evidence="9" type="ORF">WG66_1547</name>
</gene>
<evidence type="ECO:0000256" key="3">
    <source>
        <dbReference type="ARBA" id="ARBA00022695"/>
    </source>
</evidence>
<dbReference type="PANTHER" id="PTHR45861">
    <property type="entry name" value="DNA POLYMERASE ALPHA CATALYTIC SUBUNIT"/>
    <property type="match status" value="1"/>
</dbReference>
<reference evidence="9 10" key="1">
    <citation type="submission" date="2015-12" db="EMBL/GenBank/DDBJ databases">
        <title>Draft genome sequence of Moniliophthora roreri, the causal agent of frosty pod rot of cacao.</title>
        <authorList>
            <person name="Aime M.C."/>
            <person name="Diaz-Valderrama J.R."/>
            <person name="Kijpornyongpan T."/>
            <person name="Phillips-Mora W."/>
        </authorList>
    </citation>
    <scope>NUCLEOTIDE SEQUENCE [LARGE SCALE GENOMIC DNA]</scope>
    <source>
        <strain evidence="9 10">MCA 2952</strain>
    </source>
</reference>
<dbReference type="Proteomes" id="UP000054988">
    <property type="component" value="Unassembled WGS sequence"/>
</dbReference>
<evidence type="ECO:0000259" key="8">
    <source>
        <dbReference type="Pfam" id="PF08996"/>
    </source>
</evidence>
<dbReference type="GO" id="GO:1902975">
    <property type="term" value="P:mitotic DNA replication initiation"/>
    <property type="evidence" value="ECO:0007669"/>
    <property type="project" value="TreeGrafter"/>
</dbReference>
<protein>
    <recommendedName>
        <fullName evidence="1">DNA-directed DNA polymerase</fullName>
        <ecNumber evidence="1">2.7.7.7</ecNumber>
    </recommendedName>
</protein>
<dbReference type="InterPro" id="IPR043502">
    <property type="entry name" value="DNA/RNA_pol_sf"/>
</dbReference>
<dbReference type="Pfam" id="PF03104">
    <property type="entry name" value="DNA_pol_B_exo1"/>
    <property type="match status" value="1"/>
</dbReference>
<dbReference type="GO" id="GO:0003887">
    <property type="term" value="F:DNA-directed DNA polymerase activity"/>
    <property type="evidence" value="ECO:0007669"/>
    <property type="project" value="UniProtKB-KW"/>
</dbReference>
<evidence type="ECO:0000256" key="1">
    <source>
        <dbReference type="ARBA" id="ARBA00012417"/>
    </source>
</evidence>
<evidence type="ECO:0000313" key="10">
    <source>
        <dbReference type="Proteomes" id="UP000054988"/>
    </source>
</evidence>
<keyword evidence="3" id="KW-0548">Nucleotidyltransferase</keyword>
<dbReference type="GO" id="GO:0005658">
    <property type="term" value="C:alpha DNA polymerase:primase complex"/>
    <property type="evidence" value="ECO:0007669"/>
    <property type="project" value="TreeGrafter"/>
</dbReference>
<dbReference type="Pfam" id="PF08996">
    <property type="entry name" value="zf-DNA_Pol"/>
    <property type="match status" value="1"/>
</dbReference>
<dbReference type="SUPFAM" id="SSF56672">
    <property type="entry name" value="DNA/RNA polymerases"/>
    <property type="match status" value="1"/>
</dbReference>
<keyword evidence="5" id="KW-0732">Signal</keyword>
<evidence type="ECO:0000256" key="2">
    <source>
        <dbReference type="ARBA" id="ARBA00022679"/>
    </source>
</evidence>
<dbReference type="EMBL" id="LATX01000577">
    <property type="protein sequence ID" value="KTB45876.1"/>
    <property type="molecule type" value="Genomic_DNA"/>
</dbReference>
<keyword evidence="2" id="KW-0808">Transferase</keyword>
<dbReference type="InterPro" id="IPR038256">
    <property type="entry name" value="Pol_alpha_znc_sf"/>
</dbReference>
<evidence type="ECO:0000256" key="4">
    <source>
        <dbReference type="ARBA" id="ARBA00022932"/>
    </source>
</evidence>
<organism evidence="9 10">
    <name type="scientific">Moniliophthora roreri</name>
    <name type="common">Frosty pod rot fungus</name>
    <name type="synonym">Monilia roreri</name>
    <dbReference type="NCBI Taxonomy" id="221103"/>
    <lineage>
        <taxon>Eukaryota</taxon>
        <taxon>Fungi</taxon>
        <taxon>Dikarya</taxon>
        <taxon>Basidiomycota</taxon>
        <taxon>Agaricomycotina</taxon>
        <taxon>Agaricomycetes</taxon>
        <taxon>Agaricomycetidae</taxon>
        <taxon>Agaricales</taxon>
        <taxon>Marasmiineae</taxon>
        <taxon>Marasmiaceae</taxon>
        <taxon>Moniliophthora</taxon>
    </lineage>
</organism>
<comment type="caution">
    <text evidence="9">The sequence shown here is derived from an EMBL/GenBank/DDBJ whole genome shotgun (WGS) entry which is preliminary data.</text>
</comment>
<keyword evidence="4" id="KW-0239">DNA-directed DNA polymerase</keyword>
<dbReference type="SUPFAM" id="SSF53098">
    <property type="entry name" value="Ribonuclease H-like"/>
    <property type="match status" value="1"/>
</dbReference>
<proteinExistence type="predicted"/>
<feature type="signal peptide" evidence="5">
    <location>
        <begin position="1"/>
        <end position="20"/>
    </location>
</feature>
<dbReference type="Gene3D" id="3.30.420.10">
    <property type="entry name" value="Ribonuclease H-like superfamily/Ribonuclease H"/>
    <property type="match status" value="1"/>
</dbReference>
<dbReference type="GO" id="GO:0006273">
    <property type="term" value="P:lagging strand elongation"/>
    <property type="evidence" value="ECO:0007669"/>
    <property type="project" value="TreeGrafter"/>
</dbReference>
<dbReference type="Gene3D" id="1.10.132.60">
    <property type="entry name" value="DNA polymerase family B, C-terminal domain"/>
    <property type="match status" value="1"/>
</dbReference>
<evidence type="ECO:0000313" key="9">
    <source>
        <dbReference type="EMBL" id="KTB45876.1"/>
    </source>
</evidence>
<sequence>MVNETMLLLSLLAAIHKADPDIIVGHDFLGVSLDVLLHRMRDLKIKHWSRIGCLRRAKWSSIGKQGTNLKFLNGRLMCDLTSDGAKSMIASTTWSLTEMCKTHLKSDRQDIDPSDTANYFDGSLSTPKKLITFVRYCELDAHYQMAIATKVQIVPLTKQLTNLAGNSWNKTLNGGCAERNEYILLHKFHRLKYICPDKSRGMSKNVSQGGNARAGDVVPYVFCLLEGEETVKTAQADRARHRDELRKADSDHKIDYDYYLSQQILPPTERLCEPIEGTDRPRLAECLGLDPNRYRSTMSTSAEERAFLSMVSQLSDAQQYKDADPFLYTDEKLYNQLRCFAYLFDTDRAVKNATGSASLETVCALVNAHSEFLTIMSGCIEKYLDQCGRRWVEMSSLFSFMKV</sequence>
<feature type="domain" description="Zinc finger DNA-directed DNA polymerase family B alpha" evidence="8">
    <location>
        <begin position="327"/>
        <end position="398"/>
    </location>
</feature>
<dbReference type="InterPro" id="IPR042087">
    <property type="entry name" value="DNA_pol_B_thumb"/>
</dbReference>
<feature type="chain" id="PRO_5006902547" description="DNA-directed DNA polymerase" evidence="5">
    <location>
        <begin position="21"/>
        <end position="403"/>
    </location>
</feature>
<feature type="domain" description="DNA-directed DNA polymerase family B exonuclease" evidence="7">
    <location>
        <begin position="3"/>
        <end position="99"/>
    </location>
</feature>
<dbReference type="CDD" id="cd05776">
    <property type="entry name" value="DNA_polB_alpha_exo"/>
    <property type="match status" value="1"/>
</dbReference>
<dbReference type="PANTHER" id="PTHR45861:SF1">
    <property type="entry name" value="DNA POLYMERASE ALPHA CATALYTIC SUBUNIT"/>
    <property type="match status" value="1"/>
</dbReference>
<dbReference type="InterPro" id="IPR015088">
    <property type="entry name" value="Znf_DNA-dir_DNA_pol_B_alpha"/>
</dbReference>
<dbReference type="InterPro" id="IPR006133">
    <property type="entry name" value="DNA-dir_DNA_pol_B_exonuc"/>
</dbReference>
<dbReference type="InterPro" id="IPR006134">
    <property type="entry name" value="DNA-dir_DNA_pol_B_multi_dom"/>
</dbReference>
<dbReference type="AlphaFoldDB" id="A0A0W0GBD9"/>
<dbReference type="Pfam" id="PF00136">
    <property type="entry name" value="DNA_pol_B"/>
    <property type="match status" value="1"/>
</dbReference>
<accession>A0A0W0GBD9</accession>
<dbReference type="InterPro" id="IPR012337">
    <property type="entry name" value="RNaseH-like_sf"/>
</dbReference>
<dbReference type="GO" id="GO:0003688">
    <property type="term" value="F:DNA replication origin binding"/>
    <property type="evidence" value="ECO:0007669"/>
    <property type="project" value="TreeGrafter"/>
</dbReference>